<sequence length="777" mass="85972">MVKVWEEEGRKFKLERRVNGAGRYVLCSIVDVETKRFCLVFPKGKGLLGRWVILAEKLWALGVVAQEEAKTEAALRVDSKTKVVTIEGKDEKCIGKKVEGEKKTFVDVAKEPVGRLGDASWLQVGRRGLRGREEGLDQCLVGMWGAGSVVETKMASFRKWGSTIGILKKDVAFSGEFLLSCSPVVVGGAAMDFYSGADEELERERGGKGLVRNNKGEEKGDGDGTVGSADGFSGFGKGAREKGSGRVGLSEKEGSAMFVSCKPVCEALKESETSRPKTCWEEGQPSRGVEQASCDGPSNLLRDGLGCLESGAAASVGAIWASNPHKAFLHEPLKEARTPFCRLRSKGWFAKEFLANGMISEMEKGASGRGRDSSSSPFSGVEGALIEVEESRDADVFLKENERELSVSPLSVCLVEERLVEKVDGESYPLKEGGMKGLRKKEGMWSHGVVYGATMKVEREDFLSELGAFRGLWNESWSVAGDFNMIRFPYEHSRGGCLSPTMRRFSEMVEDLELKDLPLQGGLFTWSGDLDGWKPNIDGLIFERLEELDVEGLEKPFSEEEFLVRYQEEVMNFFRQFHETGSFVKSLNATFLVLIPRKGGVEDLKDFRPISLVGGLYKWLAKVLANRMKGVLAKVISTSQNVFVEGPQIMDVVLIANEAIDSILKSNRGAILCKFDIKKAYDHIDWSFLLTVLEKMGFGERWRRWIKWCLSTARFSVMVNGSPTGFFQSSRSLRQGDPLSPYLFIVVMEVFSYMLKRAVSGGFLSPCSIQGRRGEGV</sequence>
<dbReference type="Proteomes" id="UP000288805">
    <property type="component" value="Unassembled WGS sequence"/>
</dbReference>
<dbReference type="PANTHER" id="PTHR46890">
    <property type="entry name" value="NON-LTR RETROLELEMENT REVERSE TRANSCRIPTASE-LIKE PROTEIN-RELATED"/>
    <property type="match status" value="1"/>
</dbReference>
<evidence type="ECO:0000313" key="4">
    <source>
        <dbReference type="Proteomes" id="UP000288805"/>
    </source>
</evidence>
<dbReference type="InterPro" id="IPR000477">
    <property type="entry name" value="RT_dom"/>
</dbReference>
<dbReference type="Pfam" id="PF00078">
    <property type="entry name" value="RVT_1"/>
    <property type="match status" value="1"/>
</dbReference>
<protein>
    <submittedName>
        <fullName evidence="3">Transposon TX1 uncharacterized 149 kDa protein</fullName>
    </submittedName>
</protein>
<name>A0A438DKS0_VITVI</name>
<evidence type="ECO:0000313" key="3">
    <source>
        <dbReference type="EMBL" id="RVW36075.1"/>
    </source>
</evidence>
<dbReference type="InterPro" id="IPR036691">
    <property type="entry name" value="Endo/exonu/phosph_ase_sf"/>
</dbReference>
<comment type="caution">
    <text evidence="3">The sequence shown here is derived from an EMBL/GenBank/DDBJ whole genome shotgun (WGS) entry which is preliminary data.</text>
</comment>
<dbReference type="InterPro" id="IPR052343">
    <property type="entry name" value="Retrotransposon-Effector_Assoc"/>
</dbReference>
<organism evidence="3 4">
    <name type="scientific">Vitis vinifera</name>
    <name type="common">Grape</name>
    <dbReference type="NCBI Taxonomy" id="29760"/>
    <lineage>
        <taxon>Eukaryota</taxon>
        <taxon>Viridiplantae</taxon>
        <taxon>Streptophyta</taxon>
        <taxon>Embryophyta</taxon>
        <taxon>Tracheophyta</taxon>
        <taxon>Spermatophyta</taxon>
        <taxon>Magnoliopsida</taxon>
        <taxon>eudicotyledons</taxon>
        <taxon>Gunneridae</taxon>
        <taxon>Pentapetalae</taxon>
        <taxon>rosids</taxon>
        <taxon>Vitales</taxon>
        <taxon>Vitaceae</taxon>
        <taxon>Viteae</taxon>
        <taxon>Vitis</taxon>
    </lineage>
</organism>
<feature type="domain" description="Reverse transcriptase" evidence="2">
    <location>
        <begin position="576"/>
        <end position="777"/>
    </location>
</feature>
<dbReference type="SUPFAM" id="SSF56219">
    <property type="entry name" value="DNase I-like"/>
    <property type="match status" value="1"/>
</dbReference>
<evidence type="ECO:0000259" key="2">
    <source>
        <dbReference type="PROSITE" id="PS50878"/>
    </source>
</evidence>
<gene>
    <name evidence="3" type="primary">YTX2_379</name>
    <name evidence="3" type="ORF">CK203_079688</name>
</gene>
<dbReference type="SUPFAM" id="SSF56672">
    <property type="entry name" value="DNA/RNA polymerases"/>
    <property type="match status" value="1"/>
</dbReference>
<feature type="compositionally biased region" description="Basic and acidic residues" evidence="1">
    <location>
        <begin position="238"/>
        <end position="247"/>
    </location>
</feature>
<dbReference type="InterPro" id="IPR043502">
    <property type="entry name" value="DNA/RNA_pol_sf"/>
</dbReference>
<dbReference type="AlphaFoldDB" id="A0A438DKS0"/>
<evidence type="ECO:0000256" key="1">
    <source>
        <dbReference type="SAM" id="MobiDB-lite"/>
    </source>
</evidence>
<feature type="region of interest" description="Disordered" evidence="1">
    <location>
        <begin position="204"/>
        <end position="247"/>
    </location>
</feature>
<accession>A0A438DKS0</accession>
<proteinExistence type="predicted"/>
<dbReference type="EMBL" id="QGNW01001582">
    <property type="protein sequence ID" value="RVW36075.1"/>
    <property type="molecule type" value="Genomic_DNA"/>
</dbReference>
<reference evidence="3 4" key="1">
    <citation type="journal article" date="2018" name="PLoS Genet.">
        <title>Population sequencing reveals clonal diversity and ancestral inbreeding in the grapevine cultivar Chardonnay.</title>
        <authorList>
            <person name="Roach M.J."/>
            <person name="Johnson D.L."/>
            <person name="Bohlmann J."/>
            <person name="van Vuuren H.J."/>
            <person name="Jones S.J."/>
            <person name="Pretorius I.S."/>
            <person name="Schmidt S.A."/>
            <person name="Borneman A.R."/>
        </authorList>
    </citation>
    <scope>NUCLEOTIDE SEQUENCE [LARGE SCALE GENOMIC DNA]</scope>
    <source>
        <strain evidence="4">cv. Chardonnay</strain>
        <tissue evidence="3">Leaf</tissue>
    </source>
</reference>
<dbReference type="PROSITE" id="PS50878">
    <property type="entry name" value="RT_POL"/>
    <property type="match status" value="1"/>
</dbReference>
<dbReference type="PANTHER" id="PTHR46890:SF50">
    <property type="entry name" value="RNA-DIRECTED DNA POLYMERASE, EUKARYOTA, REVERSE TRANSCRIPTASE ZINC-BINDING DOMAIN PROTEIN-RELATED"/>
    <property type="match status" value="1"/>
</dbReference>
<dbReference type="CDD" id="cd01650">
    <property type="entry name" value="RT_nLTR_like"/>
    <property type="match status" value="1"/>
</dbReference>